<accession>A0A7J4J0I4</accession>
<comment type="subcellular location">
    <subcellularLocation>
        <location evidence="1 7">Cytoplasm</location>
    </subcellularLocation>
</comment>
<name>A0A7J4J0I4_9ARCH</name>
<dbReference type="EC" id="3.1.3.-" evidence="7"/>
<evidence type="ECO:0000256" key="2">
    <source>
        <dbReference type="ARBA" id="ARBA00022490"/>
    </source>
</evidence>
<dbReference type="InterPro" id="IPR004446">
    <property type="entry name" value="Heptose_bisP_phosphatase"/>
</dbReference>
<dbReference type="Gene3D" id="3.40.50.1000">
    <property type="entry name" value="HAD superfamily/HAD-like"/>
    <property type="match status" value="1"/>
</dbReference>
<keyword evidence="4 7" id="KW-0378">Hydrolase</keyword>
<dbReference type="SUPFAM" id="SSF56784">
    <property type="entry name" value="HAD-like"/>
    <property type="match status" value="1"/>
</dbReference>
<evidence type="ECO:0000313" key="8">
    <source>
        <dbReference type="EMBL" id="HIH09577.1"/>
    </source>
</evidence>
<dbReference type="AlphaFoldDB" id="A0A7J4J0I4"/>
<dbReference type="NCBIfam" id="TIGR01656">
    <property type="entry name" value="Histidinol-ppas"/>
    <property type="match status" value="1"/>
</dbReference>
<evidence type="ECO:0000256" key="7">
    <source>
        <dbReference type="PIRNR" id="PIRNR004682"/>
    </source>
</evidence>
<dbReference type="EMBL" id="DUGC01000050">
    <property type="protein sequence ID" value="HIH09577.1"/>
    <property type="molecule type" value="Genomic_DNA"/>
</dbReference>
<keyword evidence="3" id="KW-0479">Metal-binding</keyword>
<dbReference type="Pfam" id="PF13242">
    <property type="entry name" value="Hydrolase_like"/>
    <property type="match status" value="1"/>
</dbReference>
<dbReference type="GO" id="GO:0046872">
    <property type="term" value="F:metal ion binding"/>
    <property type="evidence" value="ECO:0007669"/>
    <property type="project" value="UniProtKB-KW"/>
</dbReference>
<evidence type="ECO:0000256" key="4">
    <source>
        <dbReference type="ARBA" id="ARBA00022801"/>
    </source>
</evidence>
<dbReference type="NCBIfam" id="TIGR01662">
    <property type="entry name" value="HAD-SF-IIIA"/>
    <property type="match status" value="1"/>
</dbReference>
<keyword evidence="2 7" id="KW-0963">Cytoplasm</keyword>
<keyword evidence="5 7" id="KW-0119">Carbohydrate metabolism</keyword>
<dbReference type="InterPro" id="IPR006543">
    <property type="entry name" value="Histidinol-phos"/>
</dbReference>
<evidence type="ECO:0000256" key="5">
    <source>
        <dbReference type="ARBA" id="ARBA00023277"/>
    </source>
</evidence>
<dbReference type="GO" id="GO:0005975">
    <property type="term" value="P:carbohydrate metabolic process"/>
    <property type="evidence" value="ECO:0007669"/>
    <property type="project" value="InterPro"/>
</dbReference>
<dbReference type="PANTHER" id="PTHR42891">
    <property type="entry name" value="D-GLYCERO-BETA-D-MANNO-HEPTOSE-1,7-BISPHOSPHATE 7-PHOSPHATASE"/>
    <property type="match status" value="1"/>
</dbReference>
<dbReference type="PIRSF" id="PIRSF004682">
    <property type="entry name" value="GmhB"/>
    <property type="match status" value="1"/>
</dbReference>
<comment type="caution">
    <text evidence="8">The sequence shown here is derived from an EMBL/GenBank/DDBJ whole genome shotgun (WGS) entry which is preliminary data.</text>
</comment>
<organism evidence="8 9">
    <name type="scientific">Candidatus Iainarchaeum sp</name>
    <dbReference type="NCBI Taxonomy" id="3101447"/>
    <lineage>
        <taxon>Archaea</taxon>
        <taxon>Candidatus Iainarchaeota</taxon>
        <taxon>Candidatus Iainarchaeia</taxon>
        <taxon>Candidatus Iainarchaeales</taxon>
        <taxon>Candidatus Iainarchaeaceae</taxon>
        <taxon>Candidatus Iainarchaeum</taxon>
    </lineage>
</organism>
<proteinExistence type="inferred from homology"/>
<dbReference type="InterPro" id="IPR006549">
    <property type="entry name" value="HAD-SF_hydro_IIIA"/>
</dbReference>
<dbReference type="Proteomes" id="UP000565078">
    <property type="component" value="Unassembled WGS sequence"/>
</dbReference>
<sequence length="180" mass="19891">MKNKAVFLDRDGVIIEHRHHLCNEREVEFIKGSADAIARLNKDFKVIVVSNQSVVARGIATRAEVRQINAFIKKSLAESGARIDAIYFCPHHPEHSGKCPCRKPDIGMLLEAKKRYKIDFTKSYFVGDSTTDIKTGENAGCTTILVKTGYGGHDGIIKVKPSMVARDLAHAAQKICGKRA</sequence>
<gene>
    <name evidence="8" type="ORF">HA254_02800</name>
</gene>
<dbReference type="InterPro" id="IPR036412">
    <property type="entry name" value="HAD-like_sf"/>
</dbReference>
<dbReference type="InterPro" id="IPR023214">
    <property type="entry name" value="HAD_sf"/>
</dbReference>
<protein>
    <recommendedName>
        <fullName evidence="6 7">D,D-heptose 1,7-bisphosphate phosphatase</fullName>
        <ecNumber evidence="7">3.1.3.-</ecNumber>
    </recommendedName>
</protein>
<dbReference type="GO" id="GO:0005737">
    <property type="term" value="C:cytoplasm"/>
    <property type="evidence" value="ECO:0007669"/>
    <property type="project" value="UniProtKB-SubCell"/>
</dbReference>
<dbReference type="PANTHER" id="PTHR42891:SF1">
    <property type="entry name" value="D-GLYCERO-BETA-D-MANNO-HEPTOSE-1,7-BISPHOSPHATE 7-PHOSPHATASE"/>
    <property type="match status" value="1"/>
</dbReference>
<comment type="similarity">
    <text evidence="7">Belongs to the gmhB family.</text>
</comment>
<reference evidence="9" key="1">
    <citation type="journal article" date="2020" name="bioRxiv">
        <title>A rank-normalized archaeal taxonomy based on genome phylogeny resolves widespread incomplete and uneven classifications.</title>
        <authorList>
            <person name="Rinke C."/>
            <person name="Chuvochina M."/>
            <person name="Mussig A.J."/>
            <person name="Chaumeil P.-A."/>
            <person name="Waite D.W."/>
            <person name="Whitman W.B."/>
            <person name="Parks D.H."/>
            <person name="Hugenholtz P."/>
        </authorList>
    </citation>
    <scope>NUCLEOTIDE SEQUENCE [LARGE SCALE GENOMIC DNA]</scope>
</reference>
<dbReference type="CDD" id="cd07503">
    <property type="entry name" value="HAD_HisB-N"/>
    <property type="match status" value="1"/>
</dbReference>
<evidence type="ECO:0000256" key="3">
    <source>
        <dbReference type="ARBA" id="ARBA00022723"/>
    </source>
</evidence>
<evidence type="ECO:0000313" key="9">
    <source>
        <dbReference type="Proteomes" id="UP000565078"/>
    </source>
</evidence>
<dbReference type="GO" id="GO:0016791">
    <property type="term" value="F:phosphatase activity"/>
    <property type="evidence" value="ECO:0007669"/>
    <property type="project" value="InterPro"/>
</dbReference>
<evidence type="ECO:0000256" key="1">
    <source>
        <dbReference type="ARBA" id="ARBA00004496"/>
    </source>
</evidence>
<evidence type="ECO:0000256" key="6">
    <source>
        <dbReference type="ARBA" id="ARBA00031828"/>
    </source>
</evidence>